<keyword evidence="3" id="KW-1185">Reference proteome</keyword>
<comment type="caution">
    <text evidence="2">The sequence shown here is derived from an EMBL/GenBank/DDBJ whole genome shotgun (WGS) entry which is preliminary data.</text>
</comment>
<keyword evidence="1" id="KW-1133">Transmembrane helix</keyword>
<dbReference type="OrthoDB" id="1753207at2"/>
<dbReference type="AlphaFoldDB" id="A0A371J869"/>
<keyword evidence="1" id="KW-0812">Transmembrane</keyword>
<feature type="transmembrane region" description="Helical" evidence="1">
    <location>
        <begin position="64"/>
        <end position="84"/>
    </location>
</feature>
<dbReference type="EMBL" id="NOJY02000004">
    <property type="protein sequence ID" value="RDY28949.1"/>
    <property type="molecule type" value="Genomic_DNA"/>
</dbReference>
<dbReference type="InterPro" id="IPR035903">
    <property type="entry name" value="HesB-like_dom_sf"/>
</dbReference>
<reference evidence="2 3" key="1">
    <citation type="journal article" date="2017" name="Genome Announc.">
        <title>Draft Genome Sequence of Romboutsia weinsteinii sp. nov. Strain CCRI-19649(T) Isolated from Surface Water.</title>
        <authorList>
            <person name="Maheux A.F."/>
            <person name="Boudreau D.K."/>
            <person name="Berube E."/>
            <person name="Boissinot M."/>
            <person name="Cantin P."/>
            <person name="Raymond F."/>
            <person name="Corbeil J."/>
            <person name="Omar R.F."/>
            <person name="Bergeron M.G."/>
        </authorList>
    </citation>
    <scope>NUCLEOTIDE SEQUENCE [LARGE SCALE GENOMIC DNA]</scope>
    <source>
        <strain evidence="2 3">CCRI-19649</strain>
    </source>
</reference>
<sequence>MINMDITLANSAKVEIDKLLKESNYEYIRIITRCVTMHDDAKVDLIIDDIKEDDKLFEIDGYKIIINSIFAAQIASLVISYGGLMSRDQFSVYADFEY</sequence>
<evidence type="ECO:0000313" key="3">
    <source>
        <dbReference type="Proteomes" id="UP000215694"/>
    </source>
</evidence>
<protein>
    <submittedName>
        <fullName evidence="2">Uncharacterized protein</fullName>
    </submittedName>
</protein>
<dbReference type="Proteomes" id="UP000215694">
    <property type="component" value="Unassembled WGS sequence"/>
</dbReference>
<gene>
    <name evidence="2" type="ORF">CHL78_003235</name>
</gene>
<keyword evidence="1" id="KW-0472">Membrane</keyword>
<evidence type="ECO:0000313" key="2">
    <source>
        <dbReference type="EMBL" id="RDY28949.1"/>
    </source>
</evidence>
<evidence type="ECO:0000256" key="1">
    <source>
        <dbReference type="SAM" id="Phobius"/>
    </source>
</evidence>
<proteinExistence type="predicted"/>
<accession>A0A371J869</accession>
<name>A0A371J869_9FIRM</name>
<dbReference type="SUPFAM" id="SSF89360">
    <property type="entry name" value="HesB-like domain"/>
    <property type="match status" value="1"/>
</dbReference>
<organism evidence="2 3">
    <name type="scientific">Romboutsia weinsteinii</name>
    <dbReference type="NCBI Taxonomy" id="2020949"/>
    <lineage>
        <taxon>Bacteria</taxon>
        <taxon>Bacillati</taxon>
        <taxon>Bacillota</taxon>
        <taxon>Clostridia</taxon>
        <taxon>Peptostreptococcales</taxon>
        <taxon>Peptostreptococcaceae</taxon>
        <taxon>Romboutsia</taxon>
    </lineage>
</organism>